<feature type="transmembrane region" description="Helical" evidence="2">
    <location>
        <begin position="534"/>
        <end position="556"/>
    </location>
</feature>
<keyword evidence="2" id="KW-0472">Membrane</keyword>
<dbReference type="EMBL" id="KV784353">
    <property type="protein sequence ID" value="OEU22031.1"/>
    <property type="molecule type" value="Genomic_DNA"/>
</dbReference>
<feature type="transmembrane region" description="Helical" evidence="2">
    <location>
        <begin position="502"/>
        <end position="522"/>
    </location>
</feature>
<evidence type="ECO:0000313" key="4">
    <source>
        <dbReference type="Proteomes" id="UP000095751"/>
    </source>
</evidence>
<protein>
    <submittedName>
        <fullName evidence="3">Uncharacterized protein</fullName>
    </submittedName>
</protein>
<evidence type="ECO:0000313" key="3">
    <source>
        <dbReference type="EMBL" id="OEU22031.1"/>
    </source>
</evidence>
<feature type="region of interest" description="Disordered" evidence="1">
    <location>
        <begin position="27"/>
        <end position="51"/>
    </location>
</feature>
<organism evidence="3 4">
    <name type="scientific">Fragilariopsis cylindrus CCMP1102</name>
    <dbReference type="NCBI Taxonomy" id="635003"/>
    <lineage>
        <taxon>Eukaryota</taxon>
        <taxon>Sar</taxon>
        <taxon>Stramenopiles</taxon>
        <taxon>Ochrophyta</taxon>
        <taxon>Bacillariophyta</taxon>
        <taxon>Bacillariophyceae</taxon>
        <taxon>Bacillariophycidae</taxon>
        <taxon>Bacillariales</taxon>
        <taxon>Bacillariaceae</taxon>
        <taxon>Fragilariopsis</taxon>
    </lineage>
</organism>
<feature type="transmembrane region" description="Helical" evidence="2">
    <location>
        <begin position="460"/>
        <end position="481"/>
    </location>
</feature>
<sequence>MFGWINRNANEAEQNVDPGFRYKGKKGLASPLSNNINNTKHQSSKTRPPDTISYLSPTSAEGDDTNAFKNRTDSRQVEASTTRYTSMNNERDQAPTRYKDISTSSLVRLEKLDPAHPMIASRSCATSRSQALDLNHNDNSFHIIAKLLVDRFEEHLSNENVKTIRLSAGDLYHLNRVVPGRQSFIEAVRYRLKECPDDSSKPIHLVTRQCHALGLDRDGEANLLYAPIGTNFPISKMRESKSASRRTFKVNNVAIQNAQPNTPDELARQQLTTELQEASNLMSESVTAEASQFWRNQVAELQGKLRALHGKGIRPTNVTNLDTTNVTTESLKASETVLSGLWQNIGYVPPTQDKQLEVISSFDTDVENNNGKDTLPPGHSSSENELPIVDVVAPSDLPGGYQFEAEINDKRFLATVPNGGIRKGQTFYCYMKVTNDEGIPVGRWRDRPFDCFKYGFRHPMLLLSFLCPLLALAQVMERVGLDITGRKPIENTPQDGLWSPRGMAISILCFWAGLNLTIVSGLEFKLHSYVTVSAADFLSIILVNASMIAFTIKATINTRDSLMERYQIPTGRLGSRNETIKSIILFPLTIAQMGRHTTSYEHYGGVWCNATGFVEHQGP</sequence>
<dbReference type="OrthoDB" id="43859at2759"/>
<proteinExistence type="predicted"/>
<dbReference type="Proteomes" id="UP000095751">
    <property type="component" value="Unassembled WGS sequence"/>
</dbReference>
<dbReference type="AlphaFoldDB" id="A0A1E7FV56"/>
<name>A0A1E7FV56_9STRA</name>
<evidence type="ECO:0000256" key="1">
    <source>
        <dbReference type="SAM" id="MobiDB-lite"/>
    </source>
</evidence>
<dbReference type="KEGG" id="fcy:FRACYDRAFT_258897"/>
<keyword evidence="4" id="KW-1185">Reference proteome</keyword>
<accession>A0A1E7FV56</accession>
<reference evidence="3 4" key="1">
    <citation type="submission" date="2016-09" db="EMBL/GenBank/DDBJ databases">
        <title>Extensive genetic diversity and differential bi-allelic expression allows diatom success in the polar Southern Ocean.</title>
        <authorList>
            <consortium name="DOE Joint Genome Institute"/>
            <person name="Mock T."/>
            <person name="Otillar R.P."/>
            <person name="Strauss J."/>
            <person name="Dupont C."/>
            <person name="Frickenhaus S."/>
            <person name="Maumus F."/>
            <person name="Mcmullan M."/>
            <person name="Sanges R."/>
            <person name="Schmutz J."/>
            <person name="Toseland A."/>
            <person name="Valas R."/>
            <person name="Veluchamy A."/>
            <person name="Ward B.J."/>
            <person name="Allen A."/>
            <person name="Barry K."/>
            <person name="Falciatore A."/>
            <person name="Ferrante M."/>
            <person name="Fortunato A.E."/>
            <person name="Gloeckner G."/>
            <person name="Gruber A."/>
            <person name="Hipkin R."/>
            <person name="Janech M."/>
            <person name="Kroth P."/>
            <person name="Leese F."/>
            <person name="Lindquist E."/>
            <person name="Lyon B.R."/>
            <person name="Martin J."/>
            <person name="Mayer C."/>
            <person name="Parker M."/>
            <person name="Quesneville H."/>
            <person name="Raymond J."/>
            <person name="Uhlig C."/>
            <person name="Valentin K.U."/>
            <person name="Worden A.Z."/>
            <person name="Armbrust E.V."/>
            <person name="Bowler C."/>
            <person name="Green B."/>
            <person name="Moulton V."/>
            <person name="Van Oosterhout C."/>
            <person name="Grigoriev I."/>
        </authorList>
    </citation>
    <scope>NUCLEOTIDE SEQUENCE [LARGE SCALE GENOMIC DNA]</scope>
    <source>
        <strain evidence="3 4">CCMP1102</strain>
    </source>
</reference>
<feature type="compositionally biased region" description="Polar residues" evidence="1">
    <location>
        <begin position="31"/>
        <end position="41"/>
    </location>
</feature>
<keyword evidence="2" id="KW-1133">Transmembrane helix</keyword>
<keyword evidence="2" id="KW-0812">Transmembrane</keyword>
<gene>
    <name evidence="3" type="ORF">FRACYDRAFT_258897</name>
</gene>
<feature type="region of interest" description="Disordered" evidence="1">
    <location>
        <begin position="365"/>
        <end position="386"/>
    </location>
</feature>
<evidence type="ECO:0000256" key="2">
    <source>
        <dbReference type="SAM" id="Phobius"/>
    </source>
</evidence>
<dbReference type="InParanoid" id="A0A1E7FV56"/>